<keyword evidence="5 6" id="KW-0009">Actin-binding</keyword>
<dbReference type="Proteomes" id="UP000002630">
    <property type="component" value="Linkage Group LG08"/>
</dbReference>
<dbReference type="EMBL" id="FN648796">
    <property type="protein sequence ID" value="CBJ27150.1"/>
    <property type="molecule type" value="Genomic_DNA"/>
</dbReference>
<dbReference type="Pfam" id="PF00063">
    <property type="entry name" value="Myosin_head"/>
    <property type="match status" value="1"/>
</dbReference>
<dbReference type="GO" id="GO:0005524">
    <property type="term" value="F:ATP binding"/>
    <property type="evidence" value="ECO:0007669"/>
    <property type="project" value="UniProtKB-UniRule"/>
</dbReference>
<dbReference type="InterPro" id="IPR036961">
    <property type="entry name" value="Kinesin_motor_dom_sf"/>
</dbReference>
<feature type="domain" description="PH" evidence="9">
    <location>
        <begin position="1201"/>
        <end position="1295"/>
    </location>
</feature>
<evidence type="ECO:0000256" key="8">
    <source>
        <dbReference type="SAM" id="MobiDB-lite"/>
    </source>
</evidence>
<dbReference type="InterPro" id="IPR001609">
    <property type="entry name" value="Myosin_head_motor_dom-like"/>
</dbReference>
<dbReference type="PRINTS" id="PR00193">
    <property type="entry name" value="MYOSINHEAVY"/>
</dbReference>
<feature type="region of interest" description="Disordered" evidence="8">
    <location>
        <begin position="1116"/>
        <end position="1184"/>
    </location>
</feature>
<dbReference type="GO" id="GO:0051015">
    <property type="term" value="F:actin filament binding"/>
    <property type="evidence" value="ECO:0007669"/>
    <property type="project" value="TreeGrafter"/>
</dbReference>
<dbReference type="Gene3D" id="1.20.58.530">
    <property type="match status" value="1"/>
</dbReference>
<dbReference type="Gene3D" id="1.20.120.720">
    <property type="entry name" value="Myosin VI head, motor domain, U50 subdomain"/>
    <property type="match status" value="1"/>
</dbReference>
<gene>
    <name evidence="11" type="ORF">Esi_0058_0012</name>
</gene>
<evidence type="ECO:0000256" key="1">
    <source>
        <dbReference type="ARBA" id="ARBA00022741"/>
    </source>
</evidence>
<keyword evidence="1 6" id="KW-0547">Nucleotide-binding</keyword>
<feature type="compositionally biased region" description="Basic and acidic residues" evidence="8">
    <location>
        <begin position="1116"/>
        <end position="1126"/>
    </location>
</feature>
<dbReference type="OrthoDB" id="6108017at2759"/>
<dbReference type="PROSITE" id="PS51456">
    <property type="entry name" value="MYOSIN_MOTOR"/>
    <property type="match status" value="1"/>
</dbReference>
<comment type="similarity">
    <text evidence="6">Belongs to the TRAFAC class myosin-kinesin ATPase superfamily. Myosin family.</text>
</comment>
<dbReference type="PANTHER" id="PTHR13140:SF845">
    <property type="entry name" value="MYOSIN-LIKE PROTEIN"/>
    <property type="match status" value="1"/>
</dbReference>
<dbReference type="EMBL" id="FN649733">
    <property type="protein sequence ID" value="CBJ27150.1"/>
    <property type="molecule type" value="Genomic_DNA"/>
</dbReference>
<dbReference type="STRING" id="2880.D7G4Q7"/>
<dbReference type="CDD" id="cd14891">
    <property type="entry name" value="MYSc_Myo30"/>
    <property type="match status" value="1"/>
</dbReference>
<evidence type="ECO:0000256" key="6">
    <source>
        <dbReference type="PROSITE-ProRule" id="PRU00782"/>
    </source>
</evidence>
<dbReference type="SUPFAM" id="SSF50729">
    <property type="entry name" value="PH domain-like"/>
    <property type="match status" value="1"/>
</dbReference>
<feature type="region of interest" description="Actin-binding" evidence="6">
    <location>
        <begin position="645"/>
        <end position="667"/>
    </location>
</feature>
<organism evidence="11 12">
    <name type="scientific">Ectocarpus siliculosus</name>
    <name type="common">Brown alga</name>
    <name type="synonym">Conferva siliculosa</name>
    <dbReference type="NCBI Taxonomy" id="2880"/>
    <lineage>
        <taxon>Eukaryota</taxon>
        <taxon>Sar</taxon>
        <taxon>Stramenopiles</taxon>
        <taxon>Ochrophyta</taxon>
        <taxon>PX clade</taxon>
        <taxon>Phaeophyceae</taxon>
        <taxon>Ectocarpales</taxon>
        <taxon>Ectocarpaceae</taxon>
        <taxon>Ectocarpus</taxon>
    </lineage>
</organism>
<dbReference type="Pfam" id="PF00169">
    <property type="entry name" value="PH"/>
    <property type="match status" value="1"/>
</dbReference>
<feature type="coiled-coil region" evidence="7">
    <location>
        <begin position="931"/>
        <end position="958"/>
    </location>
</feature>
<evidence type="ECO:0000256" key="4">
    <source>
        <dbReference type="ARBA" id="ARBA00023175"/>
    </source>
</evidence>
<dbReference type="Gene3D" id="2.30.29.30">
    <property type="entry name" value="Pleckstrin-homology domain (PH domain)/Phosphotyrosine-binding domain (PTB)"/>
    <property type="match status" value="1"/>
</dbReference>
<dbReference type="SMART" id="SM00233">
    <property type="entry name" value="PH"/>
    <property type="match status" value="1"/>
</dbReference>
<evidence type="ECO:0000256" key="2">
    <source>
        <dbReference type="ARBA" id="ARBA00022840"/>
    </source>
</evidence>
<evidence type="ECO:0000256" key="7">
    <source>
        <dbReference type="SAM" id="Coils"/>
    </source>
</evidence>
<feature type="region of interest" description="Disordered" evidence="8">
    <location>
        <begin position="813"/>
        <end position="837"/>
    </location>
</feature>
<protein>
    <submittedName>
        <fullName evidence="11">Uncharacterized protein</fullName>
    </submittedName>
</protein>
<dbReference type="Gene3D" id="1.10.10.820">
    <property type="match status" value="1"/>
</dbReference>
<dbReference type="InterPro" id="IPR011993">
    <property type="entry name" value="PH-like_dom_sf"/>
</dbReference>
<keyword evidence="4 6" id="KW-0505">Motor protein</keyword>
<dbReference type="FunFam" id="1.10.10.820:FF:000001">
    <property type="entry name" value="Myosin heavy chain"/>
    <property type="match status" value="1"/>
</dbReference>
<dbReference type="GO" id="GO:0000146">
    <property type="term" value="F:microfilament motor activity"/>
    <property type="evidence" value="ECO:0007669"/>
    <property type="project" value="TreeGrafter"/>
</dbReference>
<feature type="binding site" evidence="6">
    <location>
        <begin position="177"/>
        <end position="184"/>
    </location>
    <ligand>
        <name>ATP</name>
        <dbReference type="ChEBI" id="CHEBI:30616"/>
    </ligand>
</feature>
<dbReference type="PROSITE" id="PS50003">
    <property type="entry name" value="PH_DOMAIN"/>
    <property type="match status" value="1"/>
</dbReference>
<feature type="domain" description="Myosin motor" evidence="10">
    <location>
        <begin position="81"/>
        <end position="768"/>
    </location>
</feature>
<evidence type="ECO:0000256" key="5">
    <source>
        <dbReference type="ARBA" id="ARBA00023203"/>
    </source>
</evidence>
<dbReference type="InterPro" id="IPR001849">
    <property type="entry name" value="PH_domain"/>
</dbReference>
<evidence type="ECO:0000313" key="12">
    <source>
        <dbReference type="Proteomes" id="UP000002630"/>
    </source>
</evidence>
<accession>D7G4Q7</accession>
<feature type="coiled-coil region" evidence="7">
    <location>
        <begin position="1033"/>
        <end position="1094"/>
    </location>
</feature>
<evidence type="ECO:0000256" key="3">
    <source>
        <dbReference type="ARBA" id="ARBA00023123"/>
    </source>
</evidence>
<dbReference type="GO" id="GO:0005737">
    <property type="term" value="C:cytoplasm"/>
    <property type="evidence" value="ECO:0007669"/>
    <property type="project" value="TreeGrafter"/>
</dbReference>
<dbReference type="GO" id="GO:0016459">
    <property type="term" value="C:myosin complex"/>
    <property type="evidence" value="ECO:0007669"/>
    <property type="project" value="UniProtKB-KW"/>
</dbReference>
<keyword evidence="2 6" id="KW-0067">ATP-binding</keyword>
<sequence>MPPNAMPRRGIGMQRSASSRLMEAERISTGEELWVEDPKVVWALASLVSQQNTILKVRRKDTGDLVDIDLGFGETHPHNPKVVSDMTALHHIHEAGILYNLGERAKLDNQRPYTFMGTILIAVNPLRKVADPEMSKYMNRSLDPEAPHPYAIAELSYHQMRLGGGRKAANQSIVVSGESGAGKTETSKIILRFLTHRSVGGVTGLEQKVVDSSPILESFGNAKTLRNNNSSRFGKFLKMQFTKDKYRLAGAFIETYLLEKSRVLTQGKGERNFHILYELVAGGAASGLATELKLGSAETYKILGENGCITLDGVDDVKQFQNVQKAFDTIGMDKDTQLQVWKALAAVLHMSNLRFDKADSEQGEIAAISDRGALATLASLLGVEEAVLEKMLTQRVVQTRVEVFVKQLEENDANLTRDAIVKSLYEALFLWIVQLINTSLGKGEESLPFIGVLDIFGFENFDTKNEFEQLLINFTNESLQDTFNKQVFNNELKLYEEEGIDVVVSSCPDNTACLVMLSDKPKGIIPSLDNVCAEPNPSDARYLDGLHKTYARHMDFPRTQPKDMRDCFWVKHYAGKVKYTIGGWVERNMDSIPQSFNDTLATSTLKVVQESVASYGQVSPAPASSGRRGSSLKKPTVAKSFLASMRNLNETLLGTTCNFARCIKPNAAMKCGVYDNKYVVEQLQCLGILQTCEVLKVGMPTRVTYTDLKEVLGSNAAEAEKLFAGEPETSLIASILWAFEVPSEAFRLGKTRVFFRAGQISTLQKILNETPPEKGPWIFERLQEALANRQKAKASAREAKAALEKVEKSMAEARAATSGMLEPDSDDEDGPDVSRRSSMIGAPAAVSEEDLAPLVLAAKKARAAGSTAPQVQQLLGAVDEDKIGTYAIGVKERVVAASETTLADIDDAATKASELEADIKTVKGGDEATALRRLEDGLNRLKASFKEVKALAQGAQEAADKCQVQKTEEMASAATAKAAVFDGQARVVLIGAKTAAQASQLQKQSFEKAKAAVGSVAAAGQKAAASFSAFKVLVKAANDEEEKAKEAKMAEEEKAKAREKEAAAAAAAAAAASVEKQKQEAAAAAAAAAETEKQQAAAAAAASASEKLSVMDITDKNVDEDGHGDLVSKAPQTRGLSRRRTASVKDLLGSQMIRTPEPSPPPKQSSENDATSSKMVSTRLGPKSAAGRNHFETVFQEAMEGGMMEGHLMKQKRFTARWQTYYFKLDDGFLTHYDKKSLVGTRKRKTLELKPHSTTAFTNTKCCFCVRTGQNAWFLIAQDHDQMTQWMTAINAQVYSLFLKNFTPPADNYWGQGTKGRFFYGMPENGASQWIYTHPEEGAPRTGEGVFPMEVVEVVQLLPVGEDHLWLRLADERGWTCGRHSKDGEPCLEQVAGDIVEDTRVYELPRNQEQGTHVLCGPATASEVTGEVLDPGDRVQAVEKFTPAGADSGVVFIKLAEGRGWVPLNIRDI</sequence>
<keyword evidence="3 6" id="KW-0518">Myosin</keyword>
<proteinExistence type="inferred from homology"/>
<dbReference type="Gene3D" id="3.40.850.10">
    <property type="entry name" value="Kinesin motor domain"/>
    <property type="match status" value="1"/>
</dbReference>
<evidence type="ECO:0000259" key="10">
    <source>
        <dbReference type="PROSITE" id="PS51456"/>
    </source>
</evidence>
<dbReference type="GO" id="GO:0007015">
    <property type="term" value="P:actin filament organization"/>
    <property type="evidence" value="ECO:0007669"/>
    <property type="project" value="TreeGrafter"/>
</dbReference>
<dbReference type="eggNOG" id="KOG0160">
    <property type="taxonomic scope" value="Eukaryota"/>
</dbReference>
<dbReference type="InParanoid" id="D7G4Q7"/>
<dbReference type="SMART" id="SM00242">
    <property type="entry name" value="MYSc"/>
    <property type="match status" value="1"/>
</dbReference>
<name>D7G4Q7_ECTSI</name>
<dbReference type="SUPFAM" id="SSF52540">
    <property type="entry name" value="P-loop containing nucleoside triphosphate hydrolases"/>
    <property type="match status" value="1"/>
</dbReference>
<dbReference type="PANTHER" id="PTHR13140">
    <property type="entry name" value="MYOSIN"/>
    <property type="match status" value="1"/>
</dbReference>
<dbReference type="InterPro" id="IPR027417">
    <property type="entry name" value="P-loop_NTPase"/>
</dbReference>
<keyword evidence="7" id="KW-0175">Coiled coil</keyword>
<keyword evidence="12" id="KW-1185">Reference proteome</keyword>
<reference evidence="11 12" key="1">
    <citation type="journal article" date="2010" name="Nature">
        <title>The Ectocarpus genome and the independent evolution of multicellularity in brown algae.</title>
        <authorList>
            <person name="Cock J.M."/>
            <person name="Sterck L."/>
            <person name="Rouze P."/>
            <person name="Scornet D."/>
            <person name="Allen A.E."/>
            <person name="Amoutzias G."/>
            <person name="Anthouard V."/>
            <person name="Artiguenave F."/>
            <person name="Aury J.M."/>
            <person name="Badger J.H."/>
            <person name="Beszteri B."/>
            <person name="Billiau K."/>
            <person name="Bonnet E."/>
            <person name="Bothwell J.H."/>
            <person name="Bowler C."/>
            <person name="Boyen C."/>
            <person name="Brownlee C."/>
            <person name="Carrano C.J."/>
            <person name="Charrier B."/>
            <person name="Cho G.Y."/>
            <person name="Coelho S.M."/>
            <person name="Collen J."/>
            <person name="Corre E."/>
            <person name="Da Silva C."/>
            <person name="Delage L."/>
            <person name="Delaroque N."/>
            <person name="Dittami S.M."/>
            <person name="Doulbeau S."/>
            <person name="Elias M."/>
            <person name="Farnham G."/>
            <person name="Gachon C.M."/>
            <person name="Gschloessl B."/>
            <person name="Heesch S."/>
            <person name="Jabbari K."/>
            <person name="Jubin C."/>
            <person name="Kawai H."/>
            <person name="Kimura K."/>
            <person name="Kloareg B."/>
            <person name="Kupper F.C."/>
            <person name="Lang D."/>
            <person name="Le Bail A."/>
            <person name="Leblanc C."/>
            <person name="Lerouge P."/>
            <person name="Lohr M."/>
            <person name="Lopez P.J."/>
            <person name="Martens C."/>
            <person name="Maumus F."/>
            <person name="Michel G."/>
            <person name="Miranda-Saavedra D."/>
            <person name="Morales J."/>
            <person name="Moreau H."/>
            <person name="Motomura T."/>
            <person name="Nagasato C."/>
            <person name="Napoli C.A."/>
            <person name="Nelson D.R."/>
            <person name="Nyvall-Collen P."/>
            <person name="Peters A.F."/>
            <person name="Pommier C."/>
            <person name="Potin P."/>
            <person name="Poulain J."/>
            <person name="Quesneville H."/>
            <person name="Read B."/>
            <person name="Rensing S.A."/>
            <person name="Ritter A."/>
            <person name="Rousvoal S."/>
            <person name="Samanta M."/>
            <person name="Samson G."/>
            <person name="Schroeder D.C."/>
            <person name="Segurens B."/>
            <person name="Strittmatter M."/>
            <person name="Tonon T."/>
            <person name="Tregear J.W."/>
            <person name="Valentin K."/>
            <person name="von Dassow P."/>
            <person name="Yamagishi T."/>
            <person name="Van de Peer Y."/>
            <person name="Wincker P."/>
        </authorList>
    </citation>
    <scope>NUCLEOTIDE SEQUENCE [LARGE SCALE GENOMIC DNA]</scope>
    <source>
        <strain evidence="12">Ec32 / CCAP1310/4</strain>
    </source>
</reference>
<dbReference type="GO" id="GO:0016020">
    <property type="term" value="C:membrane"/>
    <property type="evidence" value="ECO:0007669"/>
    <property type="project" value="TreeGrafter"/>
</dbReference>
<evidence type="ECO:0000313" key="11">
    <source>
        <dbReference type="EMBL" id="CBJ27150.1"/>
    </source>
</evidence>
<dbReference type="Gene3D" id="1.20.5.4820">
    <property type="match status" value="1"/>
</dbReference>
<dbReference type="CDD" id="cd00821">
    <property type="entry name" value="PH"/>
    <property type="match status" value="1"/>
</dbReference>
<evidence type="ECO:0000259" key="9">
    <source>
        <dbReference type="PROSITE" id="PS50003"/>
    </source>
</evidence>